<gene>
    <name evidence="1" type="ORF">CEXT_779361</name>
</gene>
<sequence length="99" mass="10751">MLSFLPEFHRPFVSGQKNSRPVNSIRGTTLSSRGQFHNVLFRPATKSVQMASMSPATAALPPGYQAGQFHDVLFRPAQSPVQMASMTPVTAAVLCNSFN</sequence>
<evidence type="ECO:0000313" key="2">
    <source>
        <dbReference type="Proteomes" id="UP001054945"/>
    </source>
</evidence>
<reference evidence="1 2" key="1">
    <citation type="submission" date="2021-06" db="EMBL/GenBank/DDBJ databases">
        <title>Caerostris extrusa draft genome.</title>
        <authorList>
            <person name="Kono N."/>
            <person name="Arakawa K."/>
        </authorList>
    </citation>
    <scope>NUCLEOTIDE SEQUENCE [LARGE SCALE GENOMIC DNA]</scope>
</reference>
<accession>A0AAV4NFZ3</accession>
<keyword evidence="2" id="KW-1185">Reference proteome</keyword>
<comment type="caution">
    <text evidence="1">The sequence shown here is derived from an EMBL/GenBank/DDBJ whole genome shotgun (WGS) entry which is preliminary data.</text>
</comment>
<proteinExistence type="predicted"/>
<dbReference type="EMBL" id="BPLR01020846">
    <property type="protein sequence ID" value="GIX83235.1"/>
    <property type="molecule type" value="Genomic_DNA"/>
</dbReference>
<dbReference type="AlphaFoldDB" id="A0AAV4NFZ3"/>
<dbReference type="Proteomes" id="UP001054945">
    <property type="component" value="Unassembled WGS sequence"/>
</dbReference>
<organism evidence="1 2">
    <name type="scientific">Caerostris extrusa</name>
    <name type="common">Bark spider</name>
    <name type="synonym">Caerostris bankana</name>
    <dbReference type="NCBI Taxonomy" id="172846"/>
    <lineage>
        <taxon>Eukaryota</taxon>
        <taxon>Metazoa</taxon>
        <taxon>Ecdysozoa</taxon>
        <taxon>Arthropoda</taxon>
        <taxon>Chelicerata</taxon>
        <taxon>Arachnida</taxon>
        <taxon>Araneae</taxon>
        <taxon>Araneomorphae</taxon>
        <taxon>Entelegynae</taxon>
        <taxon>Araneoidea</taxon>
        <taxon>Araneidae</taxon>
        <taxon>Caerostris</taxon>
    </lineage>
</organism>
<protein>
    <submittedName>
        <fullName evidence="1">Uncharacterized protein</fullName>
    </submittedName>
</protein>
<evidence type="ECO:0000313" key="1">
    <source>
        <dbReference type="EMBL" id="GIX83235.1"/>
    </source>
</evidence>
<name>A0AAV4NFZ3_CAEEX</name>